<evidence type="ECO:0000313" key="1">
    <source>
        <dbReference type="EMBL" id="RFM29686.1"/>
    </source>
</evidence>
<name>A0A3E1NP22_9BACT</name>
<proteinExistence type="predicted"/>
<reference evidence="1 2" key="1">
    <citation type="submission" date="2018-08" db="EMBL/GenBank/DDBJ databases">
        <title>Chitinophagaceae sp. K23C18032701, a novel bacterium isolated from forest soil.</title>
        <authorList>
            <person name="Wang C."/>
        </authorList>
    </citation>
    <scope>NUCLEOTIDE SEQUENCE [LARGE SCALE GENOMIC DNA]</scope>
    <source>
        <strain evidence="1 2">K23C18032701</strain>
    </source>
</reference>
<organism evidence="1 2">
    <name type="scientific">Deminuibacter soli</name>
    <dbReference type="NCBI Taxonomy" id="2291815"/>
    <lineage>
        <taxon>Bacteria</taxon>
        <taxon>Pseudomonadati</taxon>
        <taxon>Bacteroidota</taxon>
        <taxon>Chitinophagia</taxon>
        <taxon>Chitinophagales</taxon>
        <taxon>Chitinophagaceae</taxon>
        <taxon>Deminuibacter</taxon>
    </lineage>
</organism>
<sequence length="65" mass="7380">MLSLKAKTFCSQKGFCESGCRAFSSDGIRVNMEKAEVILDFLYLVAKTYNTQKGHNDCRELEPTR</sequence>
<keyword evidence="2" id="KW-1185">Reference proteome</keyword>
<evidence type="ECO:0000313" key="2">
    <source>
        <dbReference type="Proteomes" id="UP000261284"/>
    </source>
</evidence>
<dbReference type="EMBL" id="QTJU01000001">
    <property type="protein sequence ID" value="RFM29686.1"/>
    <property type="molecule type" value="Genomic_DNA"/>
</dbReference>
<accession>A0A3E1NP22</accession>
<protein>
    <submittedName>
        <fullName evidence="1">Uncharacterized protein</fullName>
    </submittedName>
</protein>
<gene>
    <name evidence="1" type="ORF">DXN05_01510</name>
</gene>
<dbReference type="AlphaFoldDB" id="A0A3E1NP22"/>
<comment type="caution">
    <text evidence="1">The sequence shown here is derived from an EMBL/GenBank/DDBJ whole genome shotgun (WGS) entry which is preliminary data.</text>
</comment>
<dbReference type="Proteomes" id="UP000261284">
    <property type="component" value="Unassembled WGS sequence"/>
</dbReference>